<keyword evidence="3" id="KW-1185">Reference proteome</keyword>
<sequence length="377" mass="43844">MSNDELFTFDDAAKLAGINKNSLLERLVEKSIPLLYKPSSLIHLYCLSVDINLIAPFAPFQGFLEDNRTVYQEVNDCDYVVVDSSVYDKILCAKSITISLFYNIARFNSPTEINILSAENIALNETDKKFKTCQISRRLRTEARFCFFERKNSLQHFKPKKITVTLPPINPCELFITIDQLWIRSYDLDKIIPHFLQQQINKEKEERLRNKKIQDEAKAIQDEIIQLENLDVTKEWMNDNLIMLNRACVRFLIEKKTNTISDNDQIKILIKEFISDNYREINKKEISKTVLSACTDVVITDQLMKNMHAPSLSEKSRYHTAITPAVVNMNELALRISERIDRNNPPRIQDIKDQADKEKALPKRISQQLARFMLPKP</sequence>
<comment type="caution">
    <text evidence="2">The sequence shown here is derived from an EMBL/GenBank/DDBJ whole genome shotgun (WGS) entry which is preliminary data.</text>
</comment>
<evidence type="ECO:0000313" key="3">
    <source>
        <dbReference type="Proteomes" id="UP000597301"/>
    </source>
</evidence>
<keyword evidence="1" id="KW-0175">Coiled coil</keyword>
<feature type="coiled-coil region" evidence="1">
    <location>
        <begin position="196"/>
        <end position="230"/>
    </location>
</feature>
<dbReference type="RefSeq" id="WP_188638102.1">
    <property type="nucleotide sequence ID" value="NZ_BMHM01000001.1"/>
</dbReference>
<evidence type="ECO:0000256" key="1">
    <source>
        <dbReference type="SAM" id="Coils"/>
    </source>
</evidence>
<gene>
    <name evidence="2" type="ORF">GCM10011382_06890</name>
</gene>
<evidence type="ECO:0000313" key="2">
    <source>
        <dbReference type="EMBL" id="GGC79531.1"/>
    </source>
</evidence>
<protein>
    <submittedName>
        <fullName evidence="2">Uncharacterized protein</fullName>
    </submittedName>
</protein>
<name>A0ABQ1NKI4_9GAMM</name>
<dbReference type="Proteomes" id="UP000597301">
    <property type="component" value="Unassembled WGS sequence"/>
</dbReference>
<dbReference type="EMBL" id="BMHM01000001">
    <property type="protein sequence ID" value="GGC79531.1"/>
    <property type="molecule type" value="Genomic_DNA"/>
</dbReference>
<accession>A0ABQ1NKI4</accession>
<proteinExistence type="predicted"/>
<reference evidence="3" key="1">
    <citation type="journal article" date="2019" name="Int. J. Syst. Evol. Microbiol.">
        <title>The Global Catalogue of Microorganisms (GCM) 10K type strain sequencing project: providing services to taxonomists for standard genome sequencing and annotation.</title>
        <authorList>
            <consortium name="The Broad Institute Genomics Platform"/>
            <consortium name="The Broad Institute Genome Sequencing Center for Infectious Disease"/>
            <person name="Wu L."/>
            <person name="Ma J."/>
        </authorList>
    </citation>
    <scope>NUCLEOTIDE SEQUENCE [LARGE SCALE GENOMIC DNA]</scope>
    <source>
        <strain evidence="3">CGMCC 1.15122</strain>
    </source>
</reference>
<organism evidence="2 3">
    <name type="scientific">Vreelandella lutescens</name>
    <dbReference type="NCBI Taxonomy" id="1602943"/>
    <lineage>
        <taxon>Bacteria</taxon>
        <taxon>Pseudomonadati</taxon>
        <taxon>Pseudomonadota</taxon>
        <taxon>Gammaproteobacteria</taxon>
        <taxon>Oceanospirillales</taxon>
        <taxon>Halomonadaceae</taxon>
        <taxon>Vreelandella</taxon>
    </lineage>
</organism>